<evidence type="ECO:0000313" key="1">
    <source>
        <dbReference type="EMBL" id="MCU6687740.1"/>
    </source>
</evidence>
<dbReference type="Proteomes" id="UP001652431">
    <property type="component" value="Unassembled WGS sequence"/>
</dbReference>
<accession>A0ABT2RQV3</accession>
<keyword evidence="2" id="KW-1185">Reference proteome</keyword>
<proteinExistence type="predicted"/>
<sequence>MGKIFIILMICYMGIFHISSVSQVHSNETSNESVISEFESLPFQVVVDKTSLETGQSEKVTCYVVSAVDDFSYSVFAENGKISNKHLSSFDYSKPGEELTDTLNVECVDKTTGQEYYFSITLFFSDHTSINELDDLYIND</sequence>
<protein>
    <submittedName>
        <fullName evidence="1">Uncharacterized protein</fullName>
    </submittedName>
</protein>
<reference evidence="1 2" key="1">
    <citation type="journal article" date="2021" name="ISME Commun">
        <title>Automated analysis of genomic sequences facilitates high-throughput and comprehensive description of bacteria.</title>
        <authorList>
            <person name="Hitch T.C.A."/>
        </authorList>
    </citation>
    <scope>NUCLEOTIDE SEQUENCE [LARGE SCALE GENOMIC DNA]</scope>
    <source>
        <strain evidence="1 2">Sanger_03</strain>
    </source>
</reference>
<comment type="caution">
    <text evidence="1">The sequence shown here is derived from an EMBL/GenBank/DDBJ whole genome shotgun (WGS) entry which is preliminary data.</text>
</comment>
<evidence type="ECO:0000313" key="2">
    <source>
        <dbReference type="Proteomes" id="UP001652431"/>
    </source>
</evidence>
<gene>
    <name evidence="1" type="ORF">OCV99_14625</name>
</gene>
<organism evidence="1 2">
    <name type="scientific">Dorea acetigenes</name>
    <dbReference type="NCBI Taxonomy" id="2981787"/>
    <lineage>
        <taxon>Bacteria</taxon>
        <taxon>Bacillati</taxon>
        <taxon>Bacillota</taxon>
        <taxon>Clostridia</taxon>
        <taxon>Lachnospirales</taxon>
        <taxon>Lachnospiraceae</taxon>
        <taxon>Dorea</taxon>
    </lineage>
</organism>
<name>A0ABT2RQV3_9FIRM</name>
<dbReference type="EMBL" id="JAOQJU010000026">
    <property type="protein sequence ID" value="MCU6687740.1"/>
    <property type="molecule type" value="Genomic_DNA"/>
</dbReference>
<dbReference type="RefSeq" id="WP_158371535.1">
    <property type="nucleotide sequence ID" value="NZ_JAOQJU010000026.1"/>
</dbReference>